<gene>
    <name evidence="6" type="ORF">CVE23_13375</name>
</gene>
<dbReference type="Proteomes" id="UP000231901">
    <property type="component" value="Chromosome"/>
</dbReference>
<dbReference type="PROSITE" id="PS50075">
    <property type="entry name" value="CARRIER"/>
    <property type="match status" value="2"/>
</dbReference>
<dbReference type="GO" id="GO:0043041">
    <property type="term" value="P:amino acid activation for nonribosomal peptide biosynthetic process"/>
    <property type="evidence" value="ECO:0007669"/>
    <property type="project" value="TreeGrafter"/>
</dbReference>
<dbReference type="EMBL" id="CP025003">
    <property type="protein sequence ID" value="ATZ94878.1"/>
    <property type="molecule type" value="Genomic_DNA"/>
</dbReference>
<dbReference type="GO" id="GO:0016705">
    <property type="term" value="F:oxidoreductase activity, acting on paired donors, with incorporation or reduction of molecular oxygen"/>
    <property type="evidence" value="ECO:0007669"/>
    <property type="project" value="InterPro"/>
</dbReference>
<dbReference type="NCBIfam" id="NF003417">
    <property type="entry name" value="PRK04813.1"/>
    <property type="match status" value="3"/>
</dbReference>
<dbReference type="FunFam" id="3.30.300.30:FF:000010">
    <property type="entry name" value="Enterobactin synthetase component F"/>
    <property type="match status" value="1"/>
</dbReference>
<dbReference type="GO" id="GO:0031177">
    <property type="term" value="F:phosphopantetheine binding"/>
    <property type="evidence" value="ECO:0007669"/>
    <property type="project" value="TreeGrafter"/>
</dbReference>
<dbReference type="FunFam" id="3.40.50.12780:FF:000012">
    <property type="entry name" value="Non-ribosomal peptide synthetase"/>
    <property type="match status" value="1"/>
</dbReference>
<dbReference type="InterPro" id="IPR045851">
    <property type="entry name" value="AMP-bd_C_sf"/>
</dbReference>
<dbReference type="GeneID" id="66565319"/>
<dbReference type="Gene3D" id="1.10.1200.10">
    <property type="entry name" value="ACP-like"/>
    <property type="match status" value="2"/>
</dbReference>
<accession>A0A2K8QPB8</accession>
<dbReference type="InterPro" id="IPR024011">
    <property type="entry name" value="Biosynth_lucif-like_mOase_dom"/>
</dbReference>
<dbReference type="InterPro" id="IPR009081">
    <property type="entry name" value="PP-bd_ACP"/>
</dbReference>
<dbReference type="SUPFAM" id="SSF56801">
    <property type="entry name" value="Acetyl-CoA synthetase-like"/>
    <property type="match status" value="2"/>
</dbReference>
<dbReference type="InterPro" id="IPR020845">
    <property type="entry name" value="AMP-binding_CS"/>
</dbReference>
<evidence type="ECO:0000313" key="6">
    <source>
        <dbReference type="EMBL" id="ATZ94878.1"/>
    </source>
</evidence>
<dbReference type="GO" id="GO:0005737">
    <property type="term" value="C:cytoplasm"/>
    <property type="evidence" value="ECO:0007669"/>
    <property type="project" value="TreeGrafter"/>
</dbReference>
<dbReference type="Gene3D" id="3.40.50.980">
    <property type="match status" value="2"/>
</dbReference>
<evidence type="ECO:0000256" key="4">
    <source>
        <dbReference type="ARBA" id="ARBA00022553"/>
    </source>
</evidence>
<evidence type="ECO:0000256" key="3">
    <source>
        <dbReference type="ARBA" id="ARBA00022450"/>
    </source>
</evidence>
<dbReference type="InterPro" id="IPR000873">
    <property type="entry name" value="AMP-dep_synth/lig_dom"/>
</dbReference>
<evidence type="ECO:0000259" key="5">
    <source>
        <dbReference type="PROSITE" id="PS50075"/>
    </source>
</evidence>
<dbReference type="Gene3D" id="3.30.300.30">
    <property type="match status" value="2"/>
</dbReference>
<comment type="similarity">
    <text evidence="2">Belongs to the ATP-dependent AMP-binding enzyme family.</text>
</comment>
<comment type="cofactor">
    <cofactor evidence="1">
        <name>pantetheine 4'-phosphate</name>
        <dbReference type="ChEBI" id="CHEBI:47942"/>
    </cofactor>
</comment>
<dbReference type="FunFam" id="2.30.38.10:FF:000001">
    <property type="entry name" value="Non-ribosomal peptide synthetase PvdI"/>
    <property type="match status" value="1"/>
</dbReference>
<dbReference type="Pfam" id="PF00668">
    <property type="entry name" value="Condensation"/>
    <property type="match status" value="1"/>
</dbReference>
<dbReference type="Pfam" id="PF00501">
    <property type="entry name" value="AMP-binding"/>
    <property type="match status" value="2"/>
</dbReference>
<dbReference type="InterPro" id="IPR001242">
    <property type="entry name" value="Condensation_dom"/>
</dbReference>
<protein>
    <submittedName>
        <fullName evidence="6">Non-ribosomal peptide synthetase</fullName>
    </submittedName>
</protein>
<evidence type="ECO:0000313" key="7">
    <source>
        <dbReference type="Proteomes" id="UP000231901"/>
    </source>
</evidence>
<keyword evidence="3" id="KW-0596">Phosphopantetheine</keyword>
<dbReference type="PANTHER" id="PTHR45527">
    <property type="entry name" value="NONRIBOSOMAL PEPTIDE SYNTHETASE"/>
    <property type="match status" value="1"/>
</dbReference>
<dbReference type="InterPro" id="IPR023213">
    <property type="entry name" value="CAT-like_dom_sf"/>
</dbReference>
<dbReference type="SUPFAM" id="SSF52777">
    <property type="entry name" value="CoA-dependent acyltransferases"/>
    <property type="match status" value="3"/>
</dbReference>
<keyword evidence="4" id="KW-0597">Phosphoprotein</keyword>
<dbReference type="InterPro" id="IPR036736">
    <property type="entry name" value="ACP-like_sf"/>
</dbReference>
<dbReference type="KEGG" id="dfn:CVE23_13375"/>
<proteinExistence type="inferred from homology"/>
<dbReference type="Gene3D" id="3.30.559.10">
    <property type="entry name" value="Chloramphenicol acetyltransferase-like domain"/>
    <property type="match status" value="1"/>
</dbReference>
<dbReference type="Pfam" id="PF00296">
    <property type="entry name" value="Bac_luciferase"/>
    <property type="match status" value="1"/>
</dbReference>
<dbReference type="PANTHER" id="PTHR45527:SF1">
    <property type="entry name" value="FATTY ACID SYNTHASE"/>
    <property type="match status" value="1"/>
</dbReference>
<dbReference type="InterPro" id="IPR010071">
    <property type="entry name" value="AA_adenyl_dom"/>
</dbReference>
<dbReference type="CDD" id="cd05930">
    <property type="entry name" value="A_NRPS"/>
    <property type="match status" value="1"/>
</dbReference>
<dbReference type="PROSITE" id="PS00455">
    <property type="entry name" value="AMP_BINDING"/>
    <property type="match status" value="2"/>
</dbReference>
<dbReference type="InterPro" id="IPR011251">
    <property type="entry name" value="Luciferase-like_dom"/>
</dbReference>
<keyword evidence="7" id="KW-1185">Reference proteome</keyword>
<dbReference type="Pfam" id="PF13193">
    <property type="entry name" value="AMP-binding_C"/>
    <property type="match status" value="1"/>
</dbReference>
<dbReference type="FunFam" id="3.40.50.980:FF:000001">
    <property type="entry name" value="Non-ribosomal peptide synthetase"/>
    <property type="match status" value="1"/>
</dbReference>
<dbReference type="SUPFAM" id="SSF47336">
    <property type="entry name" value="ACP-like"/>
    <property type="match status" value="2"/>
</dbReference>
<dbReference type="CDD" id="cd12116">
    <property type="entry name" value="A_NRPS_Ta1_like"/>
    <property type="match status" value="1"/>
</dbReference>
<dbReference type="Gene3D" id="3.30.559.30">
    <property type="entry name" value="Nonribosomal peptide synthetase, condensation domain"/>
    <property type="match status" value="2"/>
</dbReference>
<dbReference type="NCBIfam" id="TIGR04020">
    <property type="entry name" value="seco_metab_LLM"/>
    <property type="match status" value="1"/>
</dbReference>
<evidence type="ECO:0000256" key="1">
    <source>
        <dbReference type="ARBA" id="ARBA00001957"/>
    </source>
</evidence>
<dbReference type="Pfam" id="PF00550">
    <property type="entry name" value="PP-binding"/>
    <property type="match status" value="2"/>
</dbReference>
<dbReference type="FunFam" id="1.10.1200.10:FF:000005">
    <property type="entry name" value="Nonribosomal peptide synthetase 1"/>
    <property type="match status" value="2"/>
</dbReference>
<sequence>MAITQENMLLSRKDTAVAYWQRYLTGAQTTANANLVNATESEDAKAALSSAAQEVGVLVSHVGRALSTELLALVQRESTSWDVLMTAAWALLLSKHSGEEEVLFGKRFAASDAGEDCALPLRLIIDGDRSLQHWFGDIAAVFEQHQRHADLMPDAFARGVGSPSSPPLFESLIGVYDEQGPEQESPVEPVPLQLIVQTGTTLSLTLHYRQGEMSDADAHNILNRLQQLLSSFAQGSERTVGEQSLLSRAESERVIHEWNATELDVALDHSLYALFAEQVAARNDATALVAGDERLSYRQLAERAERIAAGLRRVGVTQGDRIVLSMDKTPNLIASMLGIIKLGAAYVPVGLDAPAERRAFIINDANVRWTLTSRADRSNFDEDASSALLWVEDYLQQAQPDGGQREDVSADTIDPHTIDPHTIDSHAIAYIIYTSGTTGTPKGVEIAHRSLINFCAWCEHIGIFSVGQPITQFAPYTFDASAGEIFGTLTRGCELHLLSNAVIQNPPALMAYMTQNDIRFSAFPPPYLTHLDPALVPQGMTILTAGSAPTLGLIARWSERCRYINGYGPTETTIMSSAWMRGFEQSQDTRLSIGRPIANTRMYVVDNLGQLCAPGMAGEIWIGGEGVAVGYMNRPELTARQFIADPWVAGGRIYRTGDIGRWFDDGRIEFLGRRDHQIKLSGYRIELGEIESRIAALEHIKDATVIGITPGGGEARLVAYVVPEAGCSGGAIAQWREALATQLPSYMIPAAFVVMESLPLTVNGKIDRKALPLPDNSAYVQRDFEAPHAGTEATLAQLWQTILGVHQVGRQDNFFELGGHSLLAMQLQAMLREQQLYTDAPTIFAHPVLADLAAQITHQDDASPAWVVPANRVTPETTALHPALFPLVSLSQQQIDQIVARTPGGIANIQDIYALAPLQEGILFHHLFDEAGDPYLQCGHLSFTHRQTLDRYLEAIQRVIDRHDILRTAFIWQGLETPVQVVLRDARLQVTTLSVDARHGPVVAQMKARFDPQSNRIDLTQPPLLRMVVAYDDEQACWQALMYIHHLVDDIPSLQMLLAEIQAFLTGKGESLPAPAPFRHHVARLQQRSDTQQQLAFFSDMLADITEPSAPFNLKSGHLNGQRISETRRPLEAALAQRLRAQARRLGVSVSSLCHLSWGRVLSAACGSDSVVFGTVLSGRMHGENSDKIMGPCINTLPLRLDVGEVYAVDAVRQTHQRLSALIKHEHTTLSLAQQGSGIVAPTPMFSTVFNYRRNRPTDVDVLGGIEFDGVAWHGFDERTNYPISISVDDADVGFDIGVQAIESLSGERIWGYFQQSMLSLVEALEVEATASAAPVPLYELTVLPPEERRHLLKSWNDTALPFPAMTMIHQLFEQQVAQHPQAPALQMGHVRLSYAELNQRANRLAHYLIAQGVAPDTRVAVCTERTETMLIALLAILKAGGAYVPLDPEYPATRLAYILEDATPKVLVVDRRGRDLFGSATGGDVTVVDLERDGARWEELPGGNPDVAMLNARHLAYVIYTSGSTGKPKGVMVEHRQVVNFLTGMQALFHLSAEDCLLSVTSISFDIAGLELYLPLMTGASIVLASRTQAMDPYALLNLLQTLNITIMQATPTTWRLLVDTDPTPHPQLKILCGGEALPSDLARRLHAFGESLWNLYGPTETTVWSTCNRVNAEDVAQYNQSIGRPIANTQVYLLDRHGKPVPMGAIGELYIGGDGVTRGYHQRPELTAERFIPDPFSTDPTARLYRTGDFAQFMDDGRLIFLGRTDHQLKLRGHRIELGEIEARLLSHSSVREAVVVAREDISGETRLVAYVVPGATEERAAEPSPDSNHLDFSLFFFGAHTDARQGYHHCAEVTEFGDRHGFTAVWTPERHFHSVGALFANPALLSASLAARTRHIQLRSGSVVLPLHDTLCVAEDWSILDNLSNGRVGIGIASGWNQRDFALAPQNYDARWDVMYQGIEELKTLWQGGSVSRRDHHGNDISVQIYPTPVQKELPIWITAAGAPETFEYAGRSGANLLTHLLTQNIDKLAHHIGIYRTARENAGFDPRTGTVTVMIHTYLGENLDEALTQAKGPFLDYLEGHLSLLSGWLKEQNIHLDTLPSADKQSMLEFAFRRYTRELSFIGTPESALSVAESLQEAGVNEVACLIDWIVPENALSALEHLVTLKGMVQSLFSRKALRKHLQDGLPDYMVPAAFVTLKALPLTPNGKIDRNALVPPDEMSFARRAYVPPQGNMEITMASIWEELLGVERVGRHDHFFELGGYSLLAVRLIEQLRRRGLSIEIRTLFDTPILADIAARTIELAETRL</sequence>
<dbReference type="Gene3D" id="2.30.38.10">
    <property type="entry name" value="Luciferase, Domain 3"/>
    <property type="match status" value="1"/>
</dbReference>
<dbReference type="NCBIfam" id="TIGR01733">
    <property type="entry name" value="AA-adenyl-dom"/>
    <property type="match status" value="2"/>
</dbReference>
<dbReference type="GO" id="GO:0044550">
    <property type="term" value="P:secondary metabolite biosynthetic process"/>
    <property type="evidence" value="ECO:0007669"/>
    <property type="project" value="UniProtKB-ARBA"/>
</dbReference>
<evidence type="ECO:0000256" key="2">
    <source>
        <dbReference type="ARBA" id="ARBA00006432"/>
    </source>
</evidence>
<reference evidence="7" key="1">
    <citation type="journal article" date="2018" name="Genome Announc.">
        <title>Complete genome sequence of a Dickeya fangzhongdai type strain causing bleeding canker of pear tree trunks.</title>
        <authorList>
            <person name="Zhao Y."/>
            <person name="Tian Y."/>
            <person name="Li X."/>
            <person name="Hu B."/>
        </authorList>
    </citation>
    <scope>NUCLEOTIDE SEQUENCE [LARGE SCALE GENOMIC DNA]</scope>
    <source>
        <strain evidence="7">DSM 101947</strain>
    </source>
</reference>
<feature type="domain" description="Carrier" evidence="5">
    <location>
        <begin position="786"/>
        <end position="860"/>
    </location>
</feature>
<dbReference type="InterPro" id="IPR036661">
    <property type="entry name" value="Luciferase-like_sf"/>
</dbReference>
<feature type="domain" description="Carrier" evidence="5">
    <location>
        <begin position="2233"/>
        <end position="2307"/>
    </location>
</feature>
<dbReference type="CDD" id="cd19544">
    <property type="entry name" value="E-C_NRPS"/>
    <property type="match status" value="1"/>
</dbReference>
<organism evidence="6 7">
    <name type="scientific">Dickeya fangzhongdai</name>
    <dbReference type="NCBI Taxonomy" id="1778540"/>
    <lineage>
        <taxon>Bacteria</taxon>
        <taxon>Pseudomonadati</taxon>
        <taxon>Pseudomonadota</taxon>
        <taxon>Gammaproteobacteria</taxon>
        <taxon>Enterobacterales</taxon>
        <taxon>Pectobacteriaceae</taxon>
        <taxon>Dickeya</taxon>
    </lineage>
</organism>
<name>A0A2K8QPB8_9GAMM</name>
<dbReference type="RefSeq" id="WP_100849725.1">
    <property type="nucleotide sequence ID" value="NZ_BMJF01000002.1"/>
</dbReference>
<dbReference type="SUPFAM" id="SSF51679">
    <property type="entry name" value="Bacterial luciferase-like"/>
    <property type="match status" value="1"/>
</dbReference>
<dbReference type="InterPro" id="IPR025110">
    <property type="entry name" value="AMP-bd_C"/>
</dbReference>
<dbReference type="Gene3D" id="3.20.20.30">
    <property type="entry name" value="Luciferase-like domain"/>
    <property type="match status" value="1"/>
</dbReference>
<dbReference type="InterPro" id="IPR042099">
    <property type="entry name" value="ANL_N_sf"/>
</dbReference>
<dbReference type="Gene3D" id="3.40.50.12780">
    <property type="entry name" value="N-terminal domain of ligase-like"/>
    <property type="match status" value="1"/>
</dbReference>